<proteinExistence type="predicted"/>
<dbReference type="EMBL" id="SRKZ01000001">
    <property type="protein sequence ID" value="TGD82501.1"/>
    <property type="molecule type" value="Genomic_DNA"/>
</dbReference>
<evidence type="ECO:0000313" key="3">
    <source>
        <dbReference type="Proteomes" id="UP000298284"/>
    </source>
</evidence>
<dbReference type="OrthoDB" id="883283at2"/>
<keyword evidence="1" id="KW-0732">Signal</keyword>
<keyword evidence="3" id="KW-1185">Reference proteome</keyword>
<gene>
    <name evidence="2" type="ORF">EU557_01565</name>
</gene>
<organism evidence="2 3">
    <name type="scientific">Hymenobacter wooponensis</name>
    <dbReference type="NCBI Taxonomy" id="1525360"/>
    <lineage>
        <taxon>Bacteria</taxon>
        <taxon>Pseudomonadati</taxon>
        <taxon>Bacteroidota</taxon>
        <taxon>Cytophagia</taxon>
        <taxon>Cytophagales</taxon>
        <taxon>Hymenobacteraceae</taxon>
        <taxon>Hymenobacter</taxon>
    </lineage>
</organism>
<evidence type="ECO:0000313" key="2">
    <source>
        <dbReference type="EMBL" id="TGD82501.1"/>
    </source>
</evidence>
<feature type="signal peptide" evidence="1">
    <location>
        <begin position="1"/>
        <end position="21"/>
    </location>
</feature>
<sequence>MKKLFYMLGCLLVLSSSPVLAVSEDPSVVVVRIYESRATVEVTVVRGTGQPEFYKFDSGIRQKDLTAAAIGYQELIAKLYAQGYILQQGLEGIQGENSNLHTLIFVKAPARN</sequence>
<dbReference type="AlphaFoldDB" id="A0A4Z0MS54"/>
<feature type="chain" id="PRO_5021364440" evidence="1">
    <location>
        <begin position="22"/>
        <end position="112"/>
    </location>
</feature>
<name>A0A4Z0MS54_9BACT</name>
<dbReference type="Proteomes" id="UP000298284">
    <property type="component" value="Unassembled WGS sequence"/>
</dbReference>
<evidence type="ECO:0000256" key="1">
    <source>
        <dbReference type="SAM" id="SignalP"/>
    </source>
</evidence>
<accession>A0A4Z0MS54</accession>
<comment type="caution">
    <text evidence="2">The sequence shown here is derived from an EMBL/GenBank/DDBJ whole genome shotgun (WGS) entry which is preliminary data.</text>
</comment>
<reference evidence="2 3" key="1">
    <citation type="submission" date="2019-04" db="EMBL/GenBank/DDBJ databases">
        <authorList>
            <person name="Feng G."/>
            <person name="Zhang J."/>
            <person name="Zhu H."/>
        </authorList>
    </citation>
    <scope>NUCLEOTIDE SEQUENCE [LARGE SCALE GENOMIC DNA]</scope>
    <source>
        <strain evidence="2 3">JCM 19491</strain>
    </source>
</reference>
<protein>
    <submittedName>
        <fullName evidence="2">Uncharacterized protein</fullName>
    </submittedName>
</protein>
<dbReference type="RefSeq" id="WP_135528663.1">
    <property type="nucleotide sequence ID" value="NZ_SRKZ01000001.1"/>
</dbReference>